<evidence type="ECO:0000313" key="3">
    <source>
        <dbReference type="EMBL" id="ALP93533.1"/>
    </source>
</evidence>
<dbReference type="eggNOG" id="COG0778">
    <property type="taxonomic scope" value="Bacteria"/>
</dbReference>
<evidence type="ECO:0000259" key="2">
    <source>
        <dbReference type="Pfam" id="PF00881"/>
    </source>
</evidence>
<keyword evidence="4" id="KW-1185">Reference proteome</keyword>
<accession>A0A0S2W2G8</accession>
<protein>
    <submittedName>
        <fullName evidence="3">Oxygen-insensitive D(P)H nitroreductase</fullName>
    </submittedName>
</protein>
<dbReference type="STRING" id="1297617.IB211_01140"/>
<name>A0A0S2W2G8_9FIRM</name>
<sequence>MKQEAMNVLLTRRSVRQYQTRQVSEQEMDQVLQAGLYAPTGKNVQGVELVAVQEKELRDRLAALNKSFWDKDMDPYYGAPTIILVLADTVRYTWVEDGSCALCNMLNAAHALGLGACWIHRVREMFDSEEGRAYLRQWGLPESMRGVGSVALGYPAGPELRPLPRKDGRVIKLL</sequence>
<dbReference type="GO" id="GO:0046256">
    <property type="term" value="P:2,4,6-trinitrotoluene catabolic process"/>
    <property type="evidence" value="ECO:0007669"/>
    <property type="project" value="TreeGrafter"/>
</dbReference>
<reference evidence="3 4" key="1">
    <citation type="journal article" date="2015" name="Nat. Commun.">
        <title>Production of butyrate from lysine and the Amadori product fructoselysine by a human gut commensal.</title>
        <authorList>
            <person name="Bui T.P."/>
            <person name="Ritari J."/>
            <person name="Boeren S."/>
            <person name="de Waard P."/>
            <person name="Plugge C.M."/>
            <person name="de Vos W.M."/>
        </authorList>
    </citation>
    <scope>NUCLEOTIDE SEQUENCE [LARGE SCALE GENOMIC DNA]</scope>
    <source>
        <strain evidence="3 4">AF211</strain>
    </source>
</reference>
<dbReference type="KEGG" id="ibu:IB211_01140"/>
<dbReference type="PANTHER" id="PTHR23026">
    <property type="entry name" value="NADPH NITROREDUCTASE"/>
    <property type="match status" value="1"/>
</dbReference>
<keyword evidence="1" id="KW-0520">NAD</keyword>
<dbReference type="RefSeq" id="WP_058117401.1">
    <property type="nucleotide sequence ID" value="NZ_CP011307.1"/>
</dbReference>
<dbReference type="GO" id="GO:0005829">
    <property type="term" value="C:cytosol"/>
    <property type="evidence" value="ECO:0007669"/>
    <property type="project" value="TreeGrafter"/>
</dbReference>
<dbReference type="Proteomes" id="UP000064844">
    <property type="component" value="Chromosome"/>
</dbReference>
<dbReference type="EMBL" id="CP011307">
    <property type="protein sequence ID" value="ALP93533.1"/>
    <property type="molecule type" value="Genomic_DNA"/>
</dbReference>
<gene>
    <name evidence="3" type="ORF">IB211_01140</name>
</gene>
<dbReference type="Gene3D" id="3.40.109.10">
    <property type="entry name" value="NADH Oxidase"/>
    <property type="match status" value="1"/>
</dbReference>
<dbReference type="InterPro" id="IPR050627">
    <property type="entry name" value="Nitroreductase/BluB"/>
</dbReference>
<dbReference type="PANTHER" id="PTHR23026:SF125">
    <property type="entry name" value="OXYGEN-INSENSITIVE NAD(P)H NITROREDUCTASE"/>
    <property type="match status" value="1"/>
</dbReference>
<reference evidence="4" key="2">
    <citation type="submission" date="2015-04" db="EMBL/GenBank/DDBJ databases">
        <title>A butyrogenic pathway from the amino acid lysine in a human gut commensal.</title>
        <authorList>
            <person name="de Vos W.M."/>
            <person name="Bui N.T.P."/>
            <person name="Plugge C.M."/>
            <person name="Ritari J."/>
        </authorList>
    </citation>
    <scope>NUCLEOTIDE SEQUENCE [LARGE SCALE GENOMIC DNA]</scope>
    <source>
        <strain evidence="4">AF211</strain>
    </source>
</reference>
<evidence type="ECO:0000256" key="1">
    <source>
        <dbReference type="ARBA" id="ARBA00023027"/>
    </source>
</evidence>
<organism evidence="3 4">
    <name type="scientific">Intestinimonas butyriciproducens</name>
    <dbReference type="NCBI Taxonomy" id="1297617"/>
    <lineage>
        <taxon>Bacteria</taxon>
        <taxon>Bacillati</taxon>
        <taxon>Bacillota</taxon>
        <taxon>Clostridia</taxon>
        <taxon>Eubacteriales</taxon>
        <taxon>Intestinimonas</taxon>
    </lineage>
</organism>
<dbReference type="AlphaFoldDB" id="A0A0S2W2G8"/>
<dbReference type="InterPro" id="IPR000415">
    <property type="entry name" value="Nitroreductase-like"/>
</dbReference>
<dbReference type="Pfam" id="PF00881">
    <property type="entry name" value="Nitroreductase"/>
    <property type="match status" value="1"/>
</dbReference>
<dbReference type="InterPro" id="IPR029479">
    <property type="entry name" value="Nitroreductase"/>
</dbReference>
<evidence type="ECO:0000313" key="4">
    <source>
        <dbReference type="Proteomes" id="UP000064844"/>
    </source>
</evidence>
<proteinExistence type="predicted"/>
<dbReference type="GO" id="GO:0046857">
    <property type="term" value="F:oxidoreductase activity, acting on other nitrogenous compounds as donors, with NAD or NADP as acceptor"/>
    <property type="evidence" value="ECO:0007669"/>
    <property type="project" value="TreeGrafter"/>
</dbReference>
<dbReference type="SUPFAM" id="SSF55469">
    <property type="entry name" value="FMN-dependent nitroreductase-like"/>
    <property type="match status" value="1"/>
</dbReference>
<feature type="domain" description="Nitroreductase" evidence="2">
    <location>
        <begin position="10"/>
        <end position="154"/>
    </location>
</feature>